<dbReference type="PANTHER" id="PTHR19848">
    <property type="entry name" value="WD40 REPEAT PROTEIN"/>
    <property type="match status" value="1"/>
</dbReference>
<feature type="region of interest" description="Disordered" evidence="4">
    <location>
        <begin position="64"/>
        <end position="95"/>
    </location>
</feature>
<dbReference type="SMART" id="SM00320">
    <property type="entry name" value="WD40"/>
    <property type="match status" value="5"/>
</dbReference>
<dbReference type="SUPFAM" id="SSF50978">
    <property type="entry name" value="WD40 repeat-like"/>
    <property type="match status" value="1"/>
</dbReference>
<dbReference type="Proteomes" id="UP000751190">
    <property type="component" value="Unassembled WGS sequence"/>
</dbReference>
<keyword evidence="2" id="KW-0677">Repeat</keyword>
<feature type="region of interest" description="Disordered" evidence="4">
    <location>
        <begin position="226"/>
        <end position="257"/>
    </location>
</feature>
<feature type="compositionally biased region" description="Low complexity" evidence="4">
    <location>
        <begin position="793"/>
        <end position="804"/>
    </location>
</feature>
<evidence type="ECO:0000256" key="2">
    <source>
        <dbReference type="ARBA" id="ARBA00022737"/>
    </source>
</evidence>
<feature type="compositionally biased region" description="Low complexity" evidence="4">
    <location>
        <begin position="226"/>
        <end position="235"/>
    </location>
</feature>
<dbReference type="PANTHER" id="PTHR19848:SF8">
    <property type="entry name" value="F-BOX AND WD REPEAT DOMAIN CONTAINING 7"/>
    <property type="match status" value="1"/>
</dbReference>
<organism evidence="5 6">
    <name type="scientific">Diacronema lutheri</name>
    <name type="common">Unicellular marine alga</name>
    <name type="synonym">Monochrysis lutheri</name>
    <dbReference type="NCBI Taxonomy" id="2081491"/>
    <lineage>
        <taxon>Eukaryota</taxon>
        <taxon>Haptista</taxon>
        <taxon>Haptophyta</taxon>
        <taxon>Pavlovophyceae</taxon>
        <taxon>Pavlovales</taxon>
        <taxon>Pavlovaceae</taxon>
        <taxon>Diacronema</taxon>
    </lineage>
</organism>
<keyword evidence="1 3" id="KW-0853">WD repeat</keyword>
<reference evidence="5" key="1">
    <citation type="submission" date="2021-05" db="EMBL/GenBank/DDBJ databases">
        <title>The genome of the haptophyte Pavlova lutheri (Diacronema luteri, Pavlovales) - a model for lipid biosynthesis in eukaryotic algae.</title>
        <authorList>
            <person name="Hulatt C.J."/>
            <person name="Posewitz M.C."/>
        </authorList>
    </citation>
    <scope>NUCLEOTIDE SEQUENCE</scope>
    <source>
        <strain evidence="5">NIVA-4/92</strain>
    </source>
</reference>
<dbReference type="EMBL" id="JAGTXO010000041">
    <property type="protein sequence ID" value="KAG8459436.1"/>
    <property type="molecule type" value="Genomic_DNA"/>
</dbReference>
<comment type="caution">
    <text evidence="5">The sequence shown here is derived from an EMBL/GenBank/DDBJ whole genome shotgun (WGS) entry which is preliminary data.</text>
</comment>
<protein>
    <submittedName>
        <fullName evidence="5">Uncharacterized protein</fullName>
    </submittedName>
</protein>
<sequence>MEASGDLPRGTPERLAAELVSRARELAAMQQALALEHAHDLAAAELLATATAASGRCAVRANATPVGDPLADVPLDGVPPRGLKRRAPASGSRAASARAPLAQAAGCAAPAAALAVAAPESAGPPARPTSACPSPAAPSSPRQPVAAAVSAYVAVQHSSTHPPAAPPRTLARCSSVPRRASAVRAGSVLELLRPSCRAGAAHACALPRAIDAPGVGGGHVARGAAAARTPPVRAASLPPPESRVAPERAPAPSPAPPPMPLSACAALDELSALGALSAELRVLTAALHDRAQLAADQLLPALLRGGAAVSEAPGSPHVARAEHEASDGAVPPPEPPRLPSAHAAAAAMAVLARARALGAAPARAAAMAAAHAHDGGQPWHAAWSELRAHDECVPLLNALAIVDVAIAMAAARAAAPAAAPAVAPTAVAPTAVAPTAVALTAELLDAPLLRGTASTGHAAGAEAEPLAQLLLRLAAADAPALGAPADAETGTMASWRGVLDEARARWHPAAARWHPAAAPPAPPRLVAPAARPYLAERARAYAASAGLALCACAPHGALPSAGCSAAAASLRPGDTLHVPLSVAEARLVRWAAASTDPATALAAAAARLPGRTAADLIRFIADGGGGGGGSGGGGGGVLVASARPRTASAPPAAPTAAAAANAANAAASASATSLRAQWQRAQPAASAVREPSVAQLLVSRQLGRADTGVAGARRRSAGAPLARAGCGGRAALRCAAERAMARTWRPLSASTAPSGNVVDVAFMPSAARASGGDSDDGGGSDDEAERVEGDGAGAAAAARRAAAAARRRVRRGPRERARSSSSRGDGDGRGDGHGPLSGGSDSDDGEEDDTHRARRAAASRHRHRLAVAATREPHAAIVLDLRAGSFHSLGGHGGTVSALAWSCCGTWLATACYAHTLSVWRGRAPHRLHCTLGRAPPPPPPLPGARARAPGAPQPAAPAGDAGAAPAGAGARAQQAQLAAGPAPPLPLLPPPLLPLERMARLRPALRPLHPTAEGAPPAGAVGHRGPVDCVAPHSSRGRLFASGGRDSTVWLWDVARAAALRRFSCAQPALALGWGEGRTAHLLCAAHDVAQRGVDAGSRAGAVSVWDSEAGSLCARWHGARGHVSIVRACSDGRTFFSGAADGCLRVHALPDATPALSLQTELHDVNLALENAHGGVGGTLVLACGDGTAAAILDLRVPSRTLLTLEHGVPLGGEAVNGVSGAWLPPVGGAGACTLVATAADDGCVCVWDVSLGSPLLSRLRAHSQPAGCIAAAPCGGYLASGGDDGRVVLLHRDGGGGAPTGGDGRLLVGDEATVDDDERGAGGAIAGAWRG</sequence>
<feature type="region of interest" description="Disordered" evidence="4">
    <location>
        <begin position="767"/>
        <end position="868"/>
    </location>
</feature>
<evidence type="ECO:0000256" key="4">
    <source>
        <dbReference type="SAM" id="MobiDB-lite"/>
    </source>
</evidence>
<evidence type="ECO:0000313" key="5">
    <source>
        <dbReference type="EMBL" id="KAG8459436.1"/>
    </source>
</evidence>
<feature type="repeat" description="WD" evidence="3">
    <location>
        <begin position="1021"/>
        <end position="1063"/>
    </location>
</feature>
<dbReference type="Gene3D" id="2.130.10.10">
    <property type="entry name" value="YVTN repeat-like/Quinoprotein amine dehydrogenase"/>
    <property type="match status" value="3"/>
</dbReference>
<dbReference type="OrthoDB" id="10264376at2759"/>
<keyword evidence="6" id="KW-1185">Reference proteome</keyword>
<feature type="region of interest" description="Disordered" evidence="4">
    <location>
        <begin position="935"/>
        <end position="984"/>
    </location>
</feature>
<accession>A0A8J5X6I4</accession>
<gene>
    <name evidence="5" type="ORF">KFE25_013072</name>
</gene>
<feature type="region of interest" description="Disordered" evidence="4">
    <location>
        <begin position="312"/>
        <end position="341"/>
    </location>
</feature>
<feature type="compositionally biased region" description="Low complexity" evidence="4">
    <location>
        <begin position="957"/>
        <end position="981"/>
    </location>
</feature>
<dbReference type="InterPro" id="IPR015943">
    <property type="entry name" value="WD40/YVTN_repeat-like_dom_sf"/>
</dbReference>
<evidence type="ECO:0000313" key="6">
    <source>
        <dbReference type="Proteomes" id="UP000751190"/>
    </source>
</evidence>
<feature type="compositionally biased region" description="Basic residues" evidence="4">
    <location>
        <begin position="852"/>
        <end position="865"/>
    </location>
</feature>
<dbReference type="InterPro" id="IPR001680">
    <property type="entry name" value="WD40_rpt"/>
</dbReference>
<proteinExistence type="predicted"/>
<name>A0A8J5X6I4_DIALT</name>
<evidence type="ECO:0000256" key="1">
    <source>
        <dbReference type="ARBA" id="ARBA00022574"/>
    </source>
</evidence>
<dbReference type="PROSITE" id="PS50294">
    <property type="entry name" value="WD_REPEATS_REGION"/>
    <property type="match status" value="1"/>
</dbReference>
<evidence type="ECO:0000256" key="3">
    <source>
        <dbReference type="PROSITE-ProRule" id="PRU00221"/>
    </source>
</evidence>
<feature type="compositionally biased region" description="Acidic residues" evidence="4">
    <location>
        <begin position="773"/>
        <end position="785"/>
    </location>
</feature>
<dbReference type="InterPro" id="IPR036322">
    <property type="entry name" value="WD40_repeat_dom_sf"/>
</dbReference>
<dbReference type="Pfam" id="PF00400">
    <property type="entry name" value="WD40"/>
    <property type="match status" value="3"/>
</dbReference>
<feature type="compositionally biased region" description="Basic and acidic residues" evidence="4">
    <location>
        <begin position="812"/>
        <end position="832"/>
    </location>
</feature>
<dbReference type="PROSITE" id="PS50082">
    <property type="entry name" value="WD_REPEATS_2"/>
    <property type="match status" value="1"/>
</dbReference>
<feature type="region of interest" description="Disordered" evidence="4">
    <location>
        <begin position="120"/>
        <end position="143"/>
    </location>
</feature>